<evidence type="ECO:0000313" key="1">
    <source>
        <dbReference type="EMBL" id="CAG8852170.1"/>
    </source>
</evidence>
<feature type="non-terminal residue" evidence="1">
    <location>
        <position position="1"/>
    </location>
</feature>
<proteinExistence type="predicted"/>
<accession>A0ACA9SZQ3</accession>
<keyword evidence="2" id="KW-1185">Reference proteome</keyword>
<dbReference type="Proteomes" id="UP000789920">
    <property type="component" value="Unassembled WGS sequence"/>
</dbReference>
<gene>
    <name evidence="1" type="ORF">RPERSI_LOCUS36939</name>
</gene>
<reference evidence="1" key="1">
    <citation type="submission" date="2021-06" db="EMBL/GenBank/DDBJ databases">
        <authorList>
            <person name="Kallberg Y."/>
            <person name="Tangrot J."/>
            <person name="Rosling A."/>
        </authorList>
    </citation>
    <scope>NUCLEOTIDE SEQUENCE</scope>
    <source>
        <strain evidence="1">MA461A</strain>
    </source>
</reference>
<feature type="non-terminal residue" evidence="1">
    <location>
        <position position="49"/>
    </location>
</feature>
<dbReference type="EMBL" id="CAJVQC010180434">
    <property type="protein sequence ID" value="CAG8852170.1"/>
    <property type="molecule type" value="Genomic_DNA"/>
</dbReference>
<protein>
    <submittedName>
        <fullName evidence="1">19036_t:CDS:1</fullName>
    </submittedName>
</protein>
<organism evidence="1 2">
    <name type="scientific">Racocetra persica</name>
    <dbReference type="NCBI Taxonomy" id="160502"/>
    <lineage>
        <taxon>Eukaryota</taxon>
        <taxon>Fungi</taxon>
        <taxon>Fungi incertae sedis</taxon>
        <taxon>Mucoromycota</taxon>
        <taxon>Glomeromycotina</taxon>
        <taxon>Glomeromycetes</taxon>
        <taxon>Diversisporales</taxon>
        <taxon>Gigasporaceae</taxon>
        <taxon>Racocetra</taxon>
    </lineage>
</organism>
<comment type="caution">
    <text evidence="1">The sequence shown here is derived from an EMBL/GenBank/DDBJ whole genome shotgun (WGS) entry which is preliminary data.</text>
</comment>
<name>A0ACA9SZQ3_9GLOM</name>
<sequence length="49" mass="5738">AYHPRFEKRKAASHQSILITLTIWVPQFVEHGAAKKHLALHYQLTTRKD</sequence>
<evidence type="ECO:0000313" key="2">
    <source>
        <dbReference type="Proteomes" id="UP000789920"/>
    </source>
</evidence>